<keyword evidence="3" id="KW-0808">Transferase</keyword>
<protein>
    <submittedName>
        <fullName evidence="3">SAM-dependent methyltransferase</fullName>
    </submittedName>
</protein>
<dbReference type="AlphaFoldDB" id="A0A7Y9DVF6"/>
<dbReference type="GO" id="GO:0032259">
    <property type="term" value="P:methylation"/>
    <property type="evidence" value="ECO:0007669"/>
    <property type="project" value="UniProtKB-KW"/>
</dbReference>
<gene>
    <name evidence="3" type="ORF">BJ983_002267</name>
</gene>
<dbReference type="SUPFAM" id="SSF53335">
    <property type="entry name" value="S-adenosyl-L-methionine-dependent methyltransferases"/>
    <property type="match status" value="1"/>
</dbReference>
<reference evidence="3 4" key="1">
    <citation type="submission" date="2020-07" db="EMBL/GenBank/DDBJ databases">
        <title>Sequencing the genomes of 1000 actinobacteria strains.</title>
        <authorList>
            <person name="Klenk H.-P."/>
        </authorList>
    </citation>
    <scope>NUCLEOTIDE SEQUENCE [LARGE SCALE GENOMIC DNA]</scope>
    <source>
        <strain evidence="3 4">DSM 45772</strain>
    </source>
</reference>
<organism evidence="3 4">
    <name type="scientific">Actinomycetospora corticicola</name>
    <dbReference type="NCBI Taxonomy" id="663602"/>
    <lineage>
        <taxon>Bacteria</taxon>
        <taxon>Bacillati</taxon>
        <taxon>Actinomycetota</taxon>
        <taxon>Actinomycetes</taxon>
        <taxon>Pseudonocardiales</taxon>
        <taxon>Pseudonocardiaceae</taxon>
        <taxon>Actinomycetospora</taxon>
    </lineage>
</organism>
<keyword evidence="4" id="KW-1185">Reference proteome</keyword>
<feature type="region of interest" description="Disordered" evidence="1">
    <location>
        <begin position="1"/>
        <end position="26"/>
    </location>
</feature>
<proteinExistence type="predicted"/>
<evidence type="ECO:0000256" key="1">
    <source>
        <dbReference type="SAM" id="MobiDB-lite"/>
    </source>
</evidence>
<sequence>MDHDRAPAAPGGGTRARARLSEPGSPVCTPDWLTLREPADHAARSESLAVELDRWLGSDETVGSDDTVVVRDLGCGTGSMGRWLAPRLRAPQQWFVHDRDADLARRAAASLPVPATPVVGNVESIDLTGTDVVVCSALLDLLTADGLEALVDACAAAGAAVLFTLSVSGRVRFDPVDPEDARLAAAFDAHQRRDRLAGPDAADLAADALARAGHVVRREPSPWRLAGGSDGSRPLAEEWLRGWLDAAAVQDPSLDVDGYLPRRLAAPFAVEVGHTDVLGLPR</sequence>
<dbReference type="EMBL" id="JACCBN010000001">
    <property type="protein sequence ID" value="NYD36165.1"/>
    <property type="molecule type" value="Genomic_DNA"/>
</dbReference>
<comment type="caution">
    <text evidence="3">The sequence shown here is derived from an EMBL/GenBank/DDBJ whole genome shotgun (WGS) entry which is preliminary data.</text>
</comment>
<dbReference type="GO" id="GO:0008168">
    <property type="term" value="F:methyltransferase activity"/>
    <property type="evidence" value="ECO:0007669"/>
    <property type="project" value="UniProtKB-KW"/>
</dbReference>
<evidence type="ECO:0000259" key="2">
    <source>
        <dbReference type="Pfam" id="PF13649"/>
    </source>
</evidence>
<name>A0A7Y9DVF6_9PSEU</name>
<keyword evidence="3" id="KW-0489">Methyltransferase</keyword>
<dbReference type="Gene3D" id="3.40.50.150">
    <property type="entry name" value="Vaccinia Virus protein VP39"/>
    <property type="match status" value="1"/>
</dbReference>
<evidence type="ECO:0000313" key="3">
    <source>
        <dbReference type="EMBL" id="NYD36165.1"/>
    </source>
</evidence>
<dbReference type="InterPro" id="IPR029063">
    <property type="entry name" value="SAM-dependent_MTases_sf"/>
</dbReference>
<accession>A0A7Y9DVF6</accession>
<dbReference type="Proteomes" id="UP000535890">
    <property type="component" value="Unassembled WGS sequence"/>
</dbReference>
<dbReference type="InterPro" id="IPR041698">
    <property type="entry name" value="Methyltransf_25"/>
</dbReference>
<dbReference type="RefSeq" id="WP_343054031.1">
    <property type="nucleotide sequence ID" value="NZ_BAABHP010000007.1"/>
</dbReference>
<feature type="domain" description="Methyltransferase" evidence="2">
    <location>
        <begin position="71"/>
        <end position="155"/>
    </location>
</feature>
<dbReference type="Pfam" id="PF13649">
    <property type="entry name" value="Methyltransf_25"/>
    <property type="match status" value="1"/>
</dbReference>
<evidence type="ECO:0000313" key="4">
    <source>
        <dbReference type="Proteomes" id="UP000535890"/>
    </source>
</evidence>